<gene>
    <name evidence="3" type="primary">ureD</name>
    <name evidence="4" type="ORF">FHR24_002428</name>
</gene>
<keyword evidence="3" id="KW-0996">Nickel insertion</keyword>
<evidence type="ECO:0000256" key="1">
    <source>
        <dbReference type="ARBA" id="ARBA00007177"/>
    </source>
</evidence>
<dbReference type="InterPro" id="IPR002669">
    <property type="entry name" value="UreD"/>
</dbReference>
<dbReference type="RefSeq" id="WP_167189048.1">
    <property type="nucleotide sequence ID" value="NZ_JAASQL010000003.1"/>
</dbReference>
<keyword evidence="5" id="KW-1185">Reference proteome</keyword>
<evidence type="ECO:0000313" key="5">
    <source>
        <dbReference type="Proteomes" id="UP000745859"/>
    </source>
</evidence>
<keyword evidence="2 3" id="KW-0143">Chaperone</keyword>
<dbReference type="Pfam" id="PF01774">
    <property type="entry name" value="UreD"/>
    <property type="match status" value="1"/>
</dbReference>
<dbReference type="EMBL" id="JAASQL010000003">
    <property type="protein sequence ID" value="NIJ45957.1"/>
    <property type="molecule type" value="Genomic_DNA"/>
</dbReference>
<reference evidence="4 5" key="1">
    <citation type="submission" date="2020-03" db="EMBL/GenBank/DDBJ databases">
        <title>Genomic Encyclopedia of Type Strains, Phase IV (KMG-IV): sequencing the most valuable type-strain genomes for metagenomic binning, comparative biology and taxonomic classification.</title>
        <authorList>
            <person name="Goeker M."/>
        </authorList>
    </citation>
    <scope>NUCLEOTIDE SEQUENCE [LARGE SCALE GENOMIC DNA]</scope>
    <source>
        <strain evidence="4 5">DSM 101599</strain>
    </source>
</reference>
<organism evidence="4 5">
    <name type="scientific">Wenyingzhuangia heitensis</name>
    <dbReference type="NCBI Taxonomy" id="1487859"/>
    <lineage>
        <taxon>Bacteria</taxon>
        <taxon>Pseudomonadati</taxon>
        <taxon>Bacteroidota</taxon>
        <taxon>Flavobacteriia</taxon>
        <taxon>Flavobacteriales</taxon>
        <taxon>Flavobacteriaceae</taxon>
        <taxon>Wenyingzhuangia</taxon>
    </lineage>
</organism>
<evidence type="ECO:0000256" key="2">
    <source>
        <dbReference type="ARBA" id="ARBA00023186"/>
    </source>
</evidence>
<evidence type="ECO:0000256" key="3">
    <source>
        <dbReference type="HAMAP-Rule" id="MF_01384"/>
    </source>
</evidence>
<dbReference type="PANTHER" id="PTHR33643">
    <property type="entry name" value="UREASE ACCESSORY PROTEIN D"/>
    <property type="match status" value="1"/>
</dbReference>
<comment type="similarity">
    <text evidence="1 3">Belongs to the UreD family.</text>
</comment>
<proteinExistence type="inferred from homology"/>
<comment type="subunit">
    <text evidence="3">UreD, UreF and UreG form a complex that acts as a GTP-hydrolysis-dependent molecular chaperone, activating the urease apoprotein by helping to assemble the nickel containing metallocenter of UreC. The UreE protein probably delivers the nickel.</text>
</comment>
<protein>
    <recommendedName>
        <fullName evidence="3">Urease accessory protein UreD</fullName>
    </recommendedName>
</protein>
<comment type="caution">
    <text evidence="4">The sequence shown here is derived from an EMBL/GenBank/DDBJ whole genome shotgun (WGS) entry which is preliminary data.</text>
</comment>
<evidence type="ECO:0000313" key="4">
    <source>
        <dbReference type="EMBL" id="NIJ45957.1"/>
    </source>
</evidence>
<comment type="function">
    <text evidence="3">Required for maturation of urease via the functional incorporation of the urease nickel metallocenter.</text>
</comment>
<keyword evidence="3" id="KW-0963">Cytoplasm</keyword>
<comment type="subcellular location">
    <subcellularLocation>
        <location evidence="3">Cytoplasm</location>
    </subcellularLocation>
</comment>
<name>A0ABX0UAV6_9FLAO</name>
<dbReference type="PANTHER" id="PTHR33643:SF1">
    <property type="entry name" value="UREASE ACCESSORY PROTEIN D"/>
    <property type="match status" value="1"/>
</dbReference>
<accession>A0ABX0UAV6</accession>
<sequence>MSLQTQIVLKNIYGITKATTIRNQKPIKILSPKSHKTNCHLTTTNYGGGFVQGDYVKINIKANADTTCVLTSQANNRVYKSENGKTCSIYQEIELKNNTHFFLLNDPLVLQKDSKLNQYLSCKMAQNSYFVLLDWVSVGRVQSNENLEFDSFYSEAQVVYNGKKILLDKFSLRPKENDCTSPGILANHTTFINLYIIGETHKCLLILEHCKNVIQQWLQTESKPQPTFVVSADTINPNLHILRASATETLILWRFVKEISTILTKKELLDFNPYERKY</sequence>
<dbReference type="HAMAP" id="MF_01384">
    <property type="entry name" value="UreD"/>
    <property type="match status" value="1"/>
</dbReference>
<dbReference type="Proteomes" id="UP000745859">
    <property type="component" value="Unassembled WGS sequence"/>
</dbReference>